<dbReference type="GO" id="GO:0003677">
    <property type="term" value="F:DNA binding"/>
    <property type="evidence" value="ECO:0007669"/>
    <property type="project" value="UniProtKB-UniRule"/>
</dbReference>
<organism evidence="5">
    <name type="scientific">Paramoeba aestuarina</name>
    <dbReference type="NCBI Taxonomy" id="180227"/>
    <lineage>
        <taxon>Eukaryota</taxon>
        <taxon>Amoebozoa</taxon>
        <taxon>Discosea</taxon>
        <taxon>Flabellinia</taxon>
        <taxon>Dactylopodida</taxon>
        <taxon>Paramoebidae</taxon>
        <taxon>Paramoeba</taxon>
    </lineage>
</organism>
<gene>
    <name evidence="5" type="ORF">NAES01612_LOCUS20124</name>
</gene>
<evidence type="ECO:0000256" key="2">
    <source>
        <dbReference type="RuleBase" id="RU000682"/>
    </source>
</evidence>
<feature type="region of interest" description="Disordered" evidence="3">
    <location>
        <begin position="397"/>
        <end position="473"/>
    </location>
</feature>
<feature type="compositionally biased region" description="Pro residues" evidence="3">
    <location>
        <begin position="262"/>
        <end position="271"/>
    </location>
</feature>
<dbReference type="Pfam" id="PF00046">
    <property type="entry name" value="Homeodomain"/>
    <property type="match status" value="2"/>
</dbReference>
<name>A0A7S4P7B0_9EUKA</name>
<keyword evidence="1 2" id="KW-0238">DNA-binding</keyword>
<dbReference type="AlphaFoldDB" id="A0A7S4P7B0"/>
<feature type="compositionally biased region" description="Low complexity" evidence="3">
    <location>
        <begin position="432"/>
        <end position="442"/>
    </location>
</feature>
<feature type="region of interest" description="Disordered" evidence="3">
    <location>
        <begin position="321"/>
        <end position="369"/>
    </location>
</feature>
<feature type="compositionally biased region" description="Basic and acidic residues" evidence="3">
    <location>
        <begin position="230"/>
        <end position="246"/>
    </location>
</feature>
<feature type="domain" description="Homeobox" evidence="4">
    <location>
        <begin position="113"/>
        <end position="174"/>
    </location>
</feature>
<comment type="subcellular location">
    <subcellularLocation>
        <location evidence="1 2">Nucleus</location>
    </subcellularLocation>
</comment>
<dbReference type="EMBL" id="HBKR01030669">
    <property type="protein sequence ID" value="CAE2326121.1"/>
    <property type="molecule type" value="Transcribed_RNA"/>
</dbReference>
<dbReference type="CDD" id="cd00086">
    <property type="entry name" value="homeodomain"/>
    <property type="match status" value="2"/>
</dbReference>
<evidence type="ECO:0000259" key="4">
    <source>
        <dbReference type="PROSITE" id="PS50071"/>
    </source>
</evidence>
<evidence type="ECO:0000256" key="1">
    <source>
        <dbReference type="PROSITE-ProRule" id="PRU00108"/>
    </source>
</evidence>
<feature type="compositionally biased region" description="Polar residues" evidence="3">
    <location>
        <begin position="323"/>
        <end position="346"/>
    </location>
</feature>
<feature type="compositionally biased region" description="Polar residues" evidence="3">
    <location>
        <begin position="397"/>
        <end position="416"/>
    </location>
</feature>
<proteinExistence type="predicted"/>
<dbReference type="GO" id="GO:0005634">
    <property type="term" value="C:nucleus"/>
    <property type="evidence" value="ECO:0007669"/>
    <property type="project" value="UniProtKB-SubCell"/>
</dbReference>
<protein>
    <recommendedName>
        <fullName evidence="4">Homeobox domain-containing protein</fullName>
    </recommendedName>
</protein>
<keyword evidence="1 2" id="KW-0539">Nucleus</keyword>
<feature type="DNA-binding region" description="Homeobox" evidence="1">
    <location>
        <begin position="56"/>
        <end position="118"/>
    </location>
</feature>
<sequence>MLLVVPLLRKQKKKEKNTEGAVCLGVCCFCGKSFSIFGRKKGKEEVRRKKMKGISKTLTKLVYTSKQREALELFFLSLPMSPLEERQRIEELSETTGLSRDQIKMWIRNRRNRGAYKGRVNLAIEQVSVLEWIFINITTYPSVSLKHLLASELDIRYDQIQKWFETRRLRGPPAILSRASNMDEEEWQRTVQRIHELVLLSKTDENENSKRKGGITHSSSNPLSPKRKNRGDSPEIKIFKRSRVENSKGSSSSSQTHRSPGQPNPHTPPESPNTRSISDASFPAATNSFFADSPFAHQTPIHTPSLANSQPLPLRCFEVGFQTPPQQQPRGSLFQPTTPDFQLQGTNFSPNPSPTNLPPSQLGSPGFTASGNYHNPFLSPPLPPLSTLVSNLHLSGSNGALQGSGSAPPMSCNSPTPQLPGMSSPIPPTSPFSPASAMPTSPLGSTLGSTPSPVPAQDSPGGGPSAPLPLLAPWRPYLSSSNGFFE</sequence>
<dbReference type="SMART" id="SM00389">
    <property type="entry name" value="HOX"/>
    <property type="match status" value="1"/>
</dbReference>
<reference evidence="5" key="1">
    <citation type="submission" date="2021-01" db="EMBL/GenBank/DDBJ databases">
        <authorList>
            <person name="Corre E."/>
            <person name="Pelletier E."/>
            <person name="Niang G."/>
            <person name="Scheremetjew M."/>
            <person name="Finn R."/>
            <person name="Kale V."/>
            <person name="Holt S."/>
            <person name="Cochrane G."/>
            <person name="Meng A."/>
            <person name="Brown T."/>
            <person name="Cohen L."/>
        </authorList>
    </citation>
    <scope>NUCLEOTIDE SEQUENCE</scope>
    <source>
        <strain evidence="5">SoJaBio B1-5/56/2</strain>
    </source>
</reference>
<dbReference type="InterPro" id="IPR009057">
    <property type="entry name" value="Homeodomain-like_sf"/>
</dbReference>
<feature type="compositionally biased region" description="Polar residues" evidence="3">
    <location>
        <begin position="247"/>
        <end position="261"/>
    </location>
</feature>
<feature type="DNA-binding region" description="Homeobox" evidence="1">
    <location>
        <begin position="115"/>
        <end position="175"/>
    </location>
</feature>
<evidence type="ECO:0000256" key="3">
    <source>
        <dbReference type="SAM" id="MobiDB-lite"/>
    </source>
</evidence>
<feature type="domain" description="Homeobox" evidence="4">
    <location>
        <begin position="54"/>
        <end position="117"/>
    </location>
</feature>
<keyword evidence="1 2" id="KW-0371">Homeobox</keyword>
<dbReference type="Gene3D" id="1.10.10.60">
    <property type="entry name" value="Homeodomain-like"/>
    <property type="match status" value="2"/>
</dbReference>
<dbReference type="SUPFAM" id="SSF46689">
    <property type="entry name" value="Homeodomain-like"/>
    <property type="match status" value="2"/>
</dbReference>
<dbReference type="InterPro" id="IPR001356">
    <property type="entry name" value="HD"/>
</dbReference>
<evidence type="ECO:0000313" key="5">
    <source>
        <dbReference type="EMBL" id="CAE2326121.1"/>
    </source>
</evidence>
<feature type="region of interest" description="Disordered" evidence="3">
    <location>
        <begin position="202"/>
        <end position="280"/>
    </location>
</feature>
<accession>A0A7S4P7B0</accession>
<dbReference type="PROSITE" id="PS50071">
    <property type="entry name" value="HOMEOBOX_2"/>
    <property type="match status" value="2"/>
</dbReference>